<organism evidence="1 2">
    <name type="scientific">Corynebacterium cystitidis DSM 20524</name>
    <dbReference type="NCBI Taxonomy" id="1121357"/>
    <lineage>
        <taxon>Bacteria</taxon>
        <taxon>Bacillati</taxon>
        <taxon>Actinomycetota</taxon>
        <taxon>Actinomycetes</taxon>
        <taxon>Mycobacteriales</taxon>
        <taxon>Corynebacteriaceae</taxon>
        <taxon>Corynebacterium</taxon>
    </lineage>
</organism>
<protein>
    <recommendedName>
        <fullName evidence="3">ThuA-like domain-containing protein</fullName>
    </recommendedName>
</protein>
<accession>A0A1H9V3Y1</accession>
<name>A0A1H9V3Y1_9CORY</name>
<dbReference type="STRING" id="1121357.SAMN05661109_02042"/>
<dbReference type="EMBL" id="FOGQ01000010">
    <property type="protein sequence ID" value="SES16084.1"/>
    <property type="molecule type" value="Genomic_DNA"/>
</dbReference>
<evidence type="ECO:0008006" key="3">
    <source>
        <dbReference type="Google" id="ProtNLM"/>
    </source>
</evidence>
<dbReference type="AlphaFoldDB" id="A0A1H9V3Y1"/>
<dbReference type="RefSeq" id="WP_092259834.1">
    <property type="nucleotide sequence ID" value="NZ_CP047199.1"/>
</dbReference>
<evidence type="ECO:0000313" key="2">
    <source>
        <dbReference type="Proteomes" id="UP000198929"/>
    </source>
</evidence>
<proteinExistence type="predicted"/>
<keyword evidence="2" id="KW-1185">Reference proteome</keyword>
<gene>
    <name evidence="1" type="ORF">SAMN05661109_02042</name>
</gene>
<reference evidence="2" key="1">
    <citation type="submission" date="2016-10" db="EMBL/GenBank/DDBJ databases">
        <authorList>
            <person name="Varghese N."/>
            <person name="Submissions S."/>
        </authorList>
    </citation>
    <scope>NUCLEOTIDE SEQUENCE [LARGE SCALE GENOMIC DNA]</scope>
    <source>
        <strain evidence="2">DSM 20524</strain>
    </source>
</reference>
<sequence>MAKRTIAFVHTGSNYHLTTLADPALQAYDVTDVYLPEYADNGGDFSEFDSIYIASRNHPTVMAERGALLAAALDRPDTKVFVDGVAEINAWLPGVHDEPRGCNFWGWRLGEDVGIRNCNEDHPMWRNYLSNKAMHWHYHGVLTPPAGAVPLLKLVELDEPTGPGVDPWGTSYLAIPGHDNVLAFYDNSTYAAEVIVTTLDASFHHGLGFMPGATQLMLRMLAWLNDS</sequence>
<dbReference type="Proteomes" id="UP000198929">
    <property type="component" value="Unassembled WGS sequence"/>
</dbReference>
<evidence type="ECO:0000313" key="1">
    <source>
        <dbReference type="EMBL" id="SES16084.1"/>
    </source>
</evidence>